<feature type="region of interest" description="Disordered" evidence="1">
    <location>
        <begin position="1"/>
        <end position="21"/>
    </location>
</feature>
<sequence length="139" mass="14934">MNSSTDDGRPVAPQPPVNNGLVINGGTHYVGNQAIGNRAQAFSGSVGFQPQDPAQAAARTAELLVYVEQLLSEHRAALADPEATTRELRRLREELDEEEPQPTVLRRALDRLTEFVQPVTPLVVAVGELAQTVRGTLGA</sequence>
<organism evidence="2">
    <name type="scientific">Streptomyces sp. NBC_00093</name>
    <dbReference type="NCBI Taxonomy" id="2975649"/>
    <lineage>
        <taxon>Bacteria</taxon>
        <taxon>Bacillati</taxon>
        <taxon>Actinomycetota</taxon>
        <taxon>Actinomycetes</taxon>
        <taxon>Kitasatosporales</taxon>
        <taxon>Streptomycetaceae</taxon>
        <taxon>Streptomyces</taxon>
    </lineage>
</organism>
<evidence type="ECO:0000256" key="1">
    <source>
        <dbReference type="SAM" id="MobiDB-lite"/>
    </source>
</evidence>
<protein>
    <submittedName>
        <fullName evidence="2">Uncharacterized protein</fullName>
    </submittedName>
</protein>
<proteinExistence type="predicted"/>
<evidence type="ECO:0000313" key="2">
    <source>
        <dbReference type="EMBL" id="WTT18135.1"/>
    </source>
</evidence>
<reference evidence="2" key="1">
    <citation type="submission" date="2022-10" db="EMBL/GenBank/DDBJ databases">
        <title>The complete genomes of actinobacterial strains from the NBC collection.</title>
        <authorList>
            <person name="Joergensen T.S."/>
            <person name="Alvarez Arevalo M."/>
            <person name="Sterndorff E.B."/>
            <person name="Faurdal D."/>
            <person name="Vuksanovic O."/>
            <person name="Mourched A.-S."/>
            <person name="Charusanti P."/>
            <person name="Shaw S."/>
            <person name="Blin K."/>
            <person name="Weber T."/>
        </authorList>
    </citation>
    <scope>NUCLEOTIDE SEQUENCE</scope>
    <source>
        <strain evidence="2">NBC_00093</strain>
    </source>
</reference>
<gene>
    <name evidence="2" type="ORF">OHA22_22650</name>
</gene>
<name>A0AAU2A160_9ACTN</name>
<accession>A0AAU2A160</accession>
<dbReference type="AlphaFoldDB" id="A0AAU2A160"/>
<dbReference type="EMBL" id="CP108222">
    <property type="protein sequence ID" value="WTT18135.1"/>
    <property type="molecule type" value="Genomic_DNA"/>
</dbReference>